<dbReference type="GeneID" id="63783369"/>
<feature type="compositionally biased region" description="Basic residues" evidence="2">
    <location>
        <begin position="349"/>
        <end position="364"/>
    </location>
</feature>
<reference evidence="4 5" key="1">
    <citation type="submission" date="2016-07" db="EMBL/GenBank/DDBJ databases">
        <title>Pervasive Adenine N6-methylation of Active Genes in Fungi.</title>
        <authorList>
            <consortium name="DOE Joint Genome Institute"/>
            <person name="Mondo S.J."/>
            <person name="Dannebaum R.O."/>
            <person name="Kuo R.C."/>
            <person name="Labutti K."/>
            <person name="Haridas S."/>
            <person name="Kuo A."/>
            <person name="Salamov A."/>
            <person name="Ahrendt S.R."/>
            <person name="Lipzen A."/>
            <person name="Sullivan W."/>
            <person name="Andreopoulos W.B."/>
            <person name="Clum A."/>
            <person name="Lindquist E."/>
            <person name="Daum C."/>
            <person name="Ramamoorthy G.K."/>
            <person name="Gryganskyi A."/>
            <person name="Culley D."/>
            <person name="Magnuson J.K."/>
            <person name="James T.Y."/>
            <person name="O'Malley M.A."/>
            <person name="Stajich J.E."/>
            <person name="Spatafora J.W."/>
            <person name="Visel A."/>
            <person name="Grigoriev I.V."/>
        </authorList>
    </citation>
    <scope>NUCLEOTIDE SEQUENCE [LARGE SCALE GENOMIC DNA]</scope>
    <source>
        <strain evidence="4 5">12-1054</strain>
    </source>
</reference>
<dbReference type="SUPFAM" id="SSF54928">
    <property type="entry name" value="RNA-binding domain, RBD"/>
    <property type="match status" value="1"/>
</dbReference>
<protein>
    <recommendedName>
        <fullName evidence="3">RRM domain-containing protein</fullName>
    </recommendedName>
</protein>
<dbReference type="SMART" id="SM00360">
    <property type="entry name" value="RRM"/>
    <property type="match status" value="1"/>
</dbReference>
<evidence type="ECO:0000313" key="5">
    <source>
        <dbReference type="Proteomes" id="UP000193685"/>
    </source>
</evidence>
<dbReference type="EMBL" id="MCFI01000006">
    <property type="protein sequence ID" value="ORY84477.1"/>
    <property type="molecule type" value="Genomic_DNA"/>
</dbReference>
<dbReference type="PANTHER" id="PTHR23295:SF6">
    <property type="entry name" value="NEOSIN, ISOFORM A"/>
    <property type="match status" value="1"/>
</dbReference>
<dbReference type="OMA" id="YDEYDMI"/>
<feature type="domain" description="RRM" evidence="3">
    <location>
        <begin position="221"/>
        <end position="292"/>
    </location>
</feature>
<dbReference type="InterPro" id="IPR035979">
    <property type="entry name" value="RBD_domain_sf"/>
</dbReference>
<sequence length="616" mass="66609">MDSDSLITSPVPVHATSGSILSASIPLLDEQAQENAKADSPQEDVEASHASPADDDDASTTPDPQVLSAEYKDHASPPMSPVVAPAANDPSDGELEENEATVPLDKTAQGADQSPAEEGEYNPEEPSYASAPPSVDLQALLRSFNAQAPQPQAVETAPTSAAQAVEPPWHREVTQSVSAPVPVAVPTTRNTASDNALYEKFLVDERAVLATTAPHEFEPGARMFLGNLSSETTTKREVFFLFHNYGPLGQIALKPNFGFVQFMHAADCRAAIAGEQGRPFRDRKLQLEVSNPPRTKGARAAAASTSSTGGAYSHNLYPHSRHDSRSHSPNAYRHLSPPSYGGRQGQGSSRRRDRRQSRSRSPRRGRGDHERATYRRSPSPPPFRAPVAPLSTSGLPARVGKDIPEVQLIVTDRADPNYTYWVESTMRAAGLRTDIFFMSPKYVLADVARQQVMEGVLAVCFLNTVLQASSHVQVQVFDRSMGANNVRFEEYASLDVPVAIQLLLRERTKAAAYVPPTPVPAYGQPVQPGRLAQTGMPAQPFVPPSYQAPLPPLPQMPAGSQPADLAAVISQMDPAALQQMIGALTAQQQQRQQGPQPPSTYPNPSQLEDIMRSLRR</sequence>
<evidence type="ECO:0000313" key="4">
    <source>
        <dbReference type="EMBL" id="ORY84477.1"/>
    </source>
</evidence>
<dbReference type="AlphaFoldDB" id="A0A1Y2FLM9"/>
<comment type="caution">
    <text evidence="4">The sequence shown here is derived from an EMBL/GenBank/DDBJ whole genome shotgun (WGS) entry which is preliminary data.</text>
</comment>
<dbReference type="InterPro" id="IPR000504">
    <property type="entry name" value="RRM_dom"/>
</dbReference>
<evidence type="ECO:0000256" key="2">
    <source>
        <dbReference type="SAM" id="MobiDB-lite"/>
    </source>
</evidence>
<accession>A0A1Y2FLM9</accession>
<dbReference type="PROSITE" id="PS50102">
    <property type="entry name" value="RRM"/>
    <property type="match status" value="1"/>
</dbReference>
<name>A0A1Y2FLM9_PROLT</name>
<dbReference type="PANTHER" id="PTHR23295">
    <property type="entry name" value="NUCLEAR RECEPTOR COACTIVATOR 5-RELATED"/>
    <property type="match status" value="1"/>
</dbReference>
<organism evidence="4 5">
    <name type="scientific">Protomyces lactucae-debilis</name>
    <dbReference type="NCBI Taxonomy" id="2754530"/>
    <lineage>
        <taxon>Eukaryota</taxon>
        <taxon>Fungi</taxon>
        <taxon>Dikarya</taxon>
        <taxon>Ascomycota</taxon>
        <taxon>Taphrinomycotina</taxon>
        <taxon>Taphrinomycetes</taxon>
        <taxon>Taphrinales</taxon>
        <taxon>Protomycetaceae</taxon>
        <taxon>Protomyces</taxon>
    </lineage>
</organism>
<dbReference type="InterPro" id="IPR052600">
    <property type="entry name" value="Nuc_rcpt_coact/corep"/>
</dbReference>
<feature type="region of interest" description="Disordered" evidence="2">
    <location>
        <begin position="24"/>
        <end position="132"/>
    </location>
</feature>
<dbReference type="RefSeq" id="XP_040726495.1">
    <property type="nucleotide sequence ID" value="XM_040866770.1"/>
</dbReference>
<dbReference type="Pfam" id="PF00076">
    <property type="entry name" value="RRM_1"/>
    <property type="match status" value="1"/>
</dbReference>
<gene>
    <name evidence="4" type="ORF">BCR37DRAFT_269912</name>
</gene>
<dbReference type="STRING" id="56484.A0A1Y2FLM9"/>
<dbReference type="Gene3D" id="3.30.70.330">
    <property type="match status" value="1"/>
</dbReference>
<keyword evidence="5" id="KW-1185">Reference proteome</keyword>
<dbReference type="Proteomes" id="UP000193685">
    <property type="component" value="Unassembled WGS sequence"/>
</dbReference>
<feature type="region of interest" description="Disordered" evidence="2">
    <location>
        <begin position="580"/>
        <end position="616"/>
    </location>
</feature>
<evidence type="ECO:0000259" key="3">
    <source>
        <dbReference type="PROSITE" id="PS50102"/>
    </source>
</evidence>
<proteinExistence type="predicted"/>
<dbReference type="GO" id="GO:0003723">
    <property type="term" value="F:RNA binding"/>
    <property type="evidence" value="ECO:0007669"/>
    <property type="project" value="UniProtKB-UniRule"/>
</dbReference>
<feature type="region of interest" description="Disordered" evidence="2">
    <location>
        <begin position="288"/>
        <end position="396"/>
    </location>
</feature>
<evidence type="ECO:0000256" key="1">
    <source>
        <dbReference type="PROSITE-ProRule" id="PRU00176"/>
    </source>
</evidence>
<dbReference type="InterPro" id="IPR012677">
    <property type="entry name" value="Nucleotide-bd_a/b_plait_sf"/>
</dbReference>
<feature type="compositionally biased region" description="Low complexity" evidence="2">
    <location>
        <begin position="294"/>
        <end position="311"/>
    </location>
</feature>
<dbReference type="OrthoDB" id="10044938at2759"/>
<keyword evidence="1" id="KW-0694">RNA-binding</keyword>